<dbReference type="PANTHER" id="PTHR30474:SF1">
    <property type="entry name" value="PEPTIDOGLYCAN GLYCOSYLTRANSFERASE MRDB"/>
    <property type="match status" value="1"/>
</dbReference>
<evidence type="ECO:0000256" key="2">
    <source>
        <dbReference type="ARBA" id="ARBA00022692"/>
    </source>
</evidence>
<feature type="transmembrane region" description="Helical" evidence="6">
    <location>
        <begin position="210"/>
        <end position="227"/>
    </location>
</feature>
<dbReference type="KEGG" id="amt:Amet_1566"/>
<gene>
    <name evidence="7" type="ordered locus">Amet_1566</name>
</gene>
<feature type="transmembrane region" description="Helical" evidence="6">
    <location>
        <begin position="81"/>
        <end position="101"/>
    </location>
</feature>
<evidence type="ECO:0000256" key="1">
    <source>
        <dbReference type="ARBA" id="ARBA00004141"/>
    </source>
</evidence>
<dbReference type="GO" id="GO:0005886">
    <property type="term" value="C:plasma membrane"/>
    <property type="evidence" value="ECO:0007669"/>
    <property type="project" value="TreeGrafter"/>
</dbReference>
<dbReference type="GO" id="GO:0051301">
    <property type="term" value="P:cell division"/>
    <property type="evidence" value="ECO:0007669"/>
    <property type="project" value="InterPro"/>
</dbReference>
<feature type="transmembrane region" description="Helical" evidence="6">
    <location>
        <begin position="177"/>
        <end position="198"/>
    </location>
</feature>
<feature type="transmembrane region" description="Helical" evidence="6">
    <location>
        <begin position="346"/>
        <end position="371"/>
    </location>
</feature>
<keyword evidence="8" id="KW-1185">Reference proteome</keyword>
<name>A6TNI0_ALKMQ</name>
<dbReference type="EMBL" id="CP000724">
    <property type="protein sequence ID" value="ABR47748.1"/>
    <property type="molecule type" value="Genomic_DNA"/>
</dbReference>
<dbReference type="Pfam" id="PF01098">
    <property type="entry name" value="FTSW_RODA_SPOVE"/>
    <property type="match status" value="1"/>
</dbReference>
<feature type="transmembrane region" description="Helical" evidence="6">
    <location>
        <begin position="262"/>
        <end position="281"/>
    </location>
</feature>
<dbReference type="PANTHER" id="PTHR30474">
    <property type="entry name" value="CELL CYCLE PROTEIN"/>
    <property type="match status" value="1"/>
</dbReference>
<dbReference type="RefSeq" id="WP_012062786.1">
    <property type="nucleotide sequence ID" value="NC_009633.1"/>
</dbReference>
<dbReference type="GO" id="GO:0015648">
    <property type="term" value="F:lipid-linked peptidoglycan transporter activity"/>
    <property type="evidence" value="ECO:0007669"/>
    <property type="project" value="TreeGrafter"/>
</dbReference>
<keyword evidence="4 6" id="KW-1133">Transmembrane helix</keyword>
<evidence type="ECO:0000256" key="4">
    <source>
        <dbReference type="ARBA" id="ARBA00022989"/>
    </source>
</evidence>
<reference evidence="8" key="1">
    <citation type="journal article" date="2016" name="Genome Announc.">
        <title>Complete genome sequence of Alkaliphilus metalliredigens strain QYMF, an alkaliphilic and metal-reducing bacterium isolated from borax-contaminated leachate ponds.</title>
        <authorList>
            <person name="Hwang C."/>
            <person name="Copeland A."/>
            <person name="Lucas S."/>
            <person name="Lapidus A."/>
            <person name="Barry K."/>
            <person name="Detter J.C."/>
            <person name="Glavina Del Rio T."/>
            <person name="Hammon N."/>
            <person name="Israni S."/>
            <person name="Dalin E."/>
            <person name="Tice H."/>
            <person name="Pitluck S."/>
            <person name="Chertkov O."/>
            <person name="Brettin T."/>
            <person name="Bruce D."/>
            <person name="Han C."/>
            <person name="Schmutz J."/>
            <person name="Larimer F."/>
            <person name="Land M.L."/>
            <person name="Hauser L."/>
            <person name="Kyrpides N."/>
            <person name="Mikhailova N."/>
            <person name="Ye Q."/>
            <person name="Zhou J."/>
            <person name="Richardson P."/>
            <person name="Fields M.W."/>
        </authorList>
    </citation>
    <scope>NUCLEOTIDE SEQUENCE [LARGE SCALE GENOMIC DNA]</scope>
    <source>
        <strain evidence="8">QYMF</strain>
    </source>
</reference>
<dbReference type="OrthoDB" id="9802195at2"/>
<evidence type="ECO:0000256" key="5">
    <source>
        <dbReference type="ARBA" id="ARBA00023136"/>
    </source>
</evidence>
<dbReference type="InterPro" id="IPR001182">
    <property type="entry name" value="FtsW/RodA"/>
</dbReference>
<comment type="subcellular location">
    <subcellularLocation>
        <location evidence="1">Membrane</location>
        <topology evidence="1">Multi-pass membrane protein</topology>
    </subcellularLocation>
</comment>
<dbReference type="eggNOG" id="COG0772">
    <property type="taxonomic scope" value="Bacteria"/>
</dbReference>
<dbReference type="GO" id="GO:0032153">
    <property type="term" value="C:cell division site"/>
    <property type="evidence" value="ECO:0007669"/>
    <property type="project" value="TreeGrafter"/>
</dbReference>
<feature type="transmembrane region" description="Helical" evidence="6">
    <location>
        <begin position="113"/>
        <end position="135"/>
    </location>
</feature>
<feature type="transmembrane region" description="Helical" evidence="6">
    <location>
        <begin position="147"/>
        <end position="165"/>
    </location>
</feature>
<organism evidence="7 8">
    <name type="scientific">Alkaliphilus metalliredigens (strain QYMF)</name>
    <dbReference type="NCBI Taxonomy" id="293826"/>
    <lineage>
        <taxon>Bacteria</taxon>
        <taxon>Bacillati</taxon>
        <taxon>Bacillota</taxon>
        <taxon>Clostridia</taxon>
        <taxon>Peptostreptococcales</taxon>
        <taxon>Natronincolaceae</taxon>
        <taxon>Alkaliphilus</taxon>
    </lineage>
</organism>
<evidence type="ECO:0000256" key="3">
    <source>
        <dbReference type="ARBA" id="ARBA00022960"/>
    </source>
</evidence>
<dbReference type="STRING" id="293826.Amet_1566"/>
<dbReference type="NCBIfam" id="NF038403">
    <property type="entry name" value="perm_prefix_1"/>
    <property type="match status" value="1"/>
</dbReference>
<keyword evidence="3" id="KW-0133">Cell shape</keyword>
<evidence type="ECO:0000313" key="7">
    <source>
        <dbReference type="EMBL" id="ABR47748.1"/>
    </source>
</evidence>
<keyword evidence="2 6" id="KW-0812">Transmembrane</keyword>
<dbReference type="Proteomes" id="UP000001572">
    <property type="component" value="Chromosome"/>
</dbReference>
<feature type="transmembrane region" description="Helical" evidence="6">
    <location>
        <begin position="233"/>
        <end position="250"/>
    </location>
</feature>
<keyword evidence="5 6" id="KW-0472">Membrane</keyword>
<feature type="transmembrane region" description="Helical" evidence="6">
    <location>
        <begin position="421"/>
        <end position="442"/>
    </location>
</feature>
<sequence length="457" mass="50496">MSALNKNINEFLNMVCKQIKFKGVHNNINEELRCHIDELADGYMESGIEEEKAIDKAIEQMGDPIEIGKELNNTHKPKTEWLIISLIATMVLIGGIALFSITTDKASSLSYELFFKSYIMYTLIGVSVFAACYYTDYTKLEKYSQHVFIGTMVFLFFSARSSIYVDGAPYVRIGGSSFAFAPVSIALPLLIIAFAGLVNRWATGSIKDMAKLLGLASSAAVLTLIVQPSLASALLLTGGFLVLITIAIIGKNFKGNKKAFICSIYGGGTLALTLLLIKYVSPYSYRLNRLRVFLNPKLDPEGYGYVNTLLSRLMSDAKIWGSSDSLYFIQQGVSRIALPEANTDFIFAYIVAAFGWAVGIITIMVIVLTIFRMLSATRKINHQYGRLLASSIVAVFTLQSLANLLMNTGKFPLMGYTLPFISYGGTNFITNMALVGFLLGIYRRKDLVMIKHNHSRA</sequence>
<evidence type="ECO:0000313" key="8">
    <source>
        <dbReference type="Proteomes" id="UP000001572"/>
    </source>
</evidence>
<feature type="transmembrane region" description="Helical" evidence="6">
    <location>
        <begin position="383"/>
        <end position="401"/>
    </location>
</feature>
<evidence type="ECO:0000256" key="6">
    <source>
        <dbReference type="SAM" id="Phobius"/>
    </source>
</evidence>
<dbReference type="InterPro" id="IPR047928">
    <property type="entry name" value="Perm_prefix_1"/>
</dbReference>
<dbReference type="AlphaFoldDB" id="A6TNI0"/>
<proteinExistence type="predicted"/>
<dbReference type="GO" id="GO:0008360">
    <property type="term" value="P:regulation of cell shape"/>
    <property type="evidence" value="ECO:0007669"/>
    <property type="project" value="UniProtKB-KW"/>
</dbReference>
<dbReference type="HOGENOM" id="CLU_029243_7_0_9"/>
<accession>A6TNI0</accession>
<protein>
    <submittedName>
        <fullName evidence="7">Cell cycle protein</fullName>
    </submittedName>
</protein>